<feature type="region of interest" description="Disordered" evidence="1">
    <location>
        <begin position="44"/>
        <end position="67"/>
    </location>
</feature>
<dbReference type="AlphaFoldDB" id="A0A4C1ZNT8"/>
<protein>
    <submittedName>
        <fullName evidence="2">Uncharacterized protein</fullName>
    </submittedName>
</protein>
<gene>
    <name evidence="2" type="ORF">EVAR_102906_1</name>
</gene>
<evidence type="ECO:0000256" key="1">
    <source>
        <dbReference type="SAM" id="MobiDB-lite"/>
    </source>
</evidence>
<dbReference type="Proteomes" id="UP000299102">
    <property type="component" value="Unassembled WGS sequence"/>
</dbReference>
<feature type="region of interest" description="Disordered" evidence="1">
    <location>
        <begin position="83"/>
        <end position="136"/>
    </location>
</feature>
<feature type="compositionally biased region" description="Polar residues" evidence="1">
    <location>
        <begin position="56"/>
        <end position="67"/>
    </location>
</feature>
<name>A0A4C1ZNT8_EUMVA</name>
<feature type="region of interest" description="Disordered" evidence="1">
    <location>
        <begin position="276"/>
        <end position="296"/>
    </location>
</feature>
<organism evidence="2 3">
    <name type="scientific">Eumeta variegata</name>
    <name type="common">Bagworm moth</name>
    <name type="synonym">Eumeta japonica</name>
    <dbReference type="NCBI Taxonomy" id="151549"/>
    <lineage>
        <taxon>Eukaryota</taxon>
        <taxon>Metazoa</taxon>
        <taxon>Ecdysozoa</taxon>
        <taxon>Arthropoda</taxon>
        <taxon>Hexapoda</taxon>
        <taxon>Insecta</taxon>
        <taxon>Pterygota</taxon>
        <taxon>Neoptera</taxon>
        <taxon>Endopterygota</taxon>
        <taxon>Lepidoptera</taxon>
        <taxon>Glossata</taxon>
        <taxon>Ditrysia</taxon>
        <taxon>Tineoidea</taxon>
        <taxon>Psychidae</taxon>
        <taxon>Oiketicinae</taxon>
        <taxon>Eumeta</taxon>
    </lineage>
</organism>
<accession>A0A4C1ZNT8</accession>
<dbReference type="EMBL" id="BGZK01001964">
    <property type="protein sequence ID" value="GBP88893.1"/>
    <property type="molecule type" value="Genomic_DNA"/>
</dbReference>
<evidence type="ECO:0000313" key="3">
    <source>
        <dbReference type="Proteomes" id="UP000299102"/>
    </source>
</evidence>
<evidence type="ECO:0000313" key="2">
    <source>
        <dbReference type="EMBL" id="GBP88893.1"/>
    </source>
</evidence>
<feature type="region of interest" description="Disordered" evidence="1">
    <location>
        <begin position="221"/>
        <end position="253"/>
    </location>
</feature>
<keyword evidence="3" id="KW-1185">Reference proteome</keyword>
<reference evidence="2 3" key="1">
    <citation type="journal article" date="2019" name="Commun. Biol.">
        <title>The bagworm genome reveals a unique fibroin gene that provides high tensile strength.</title>
        <authorList>
            <person name="Kono N."/>
            <person name="Nakamura H."/>
            <person name="Ohtoshi R."/>
            <person name="Tomita M."/>
            <person name="Numata K."/>
            <person name="Arakawa K."/>
        </authorList>
    </citation>
    <scope>NUCLEOTIDE SEQUENCE [LARGE SCALE GENOMIC DNA]</scope>
</reference>
<proteinExistence type="predicted"/>
<sequence>MKPHLSLLFKVITRNTVALTNSNCLEVIVDANYLHLEGGGGNWHPQARETSRPPYQLQTDQPPERSGQTIRDLLTRRLVENVESRGEKMDAAAPNVTERPMRPSPSVLASSGSAVRAEGGVPTAPRQSEASASPHAANCTLEYDEMLKMGIKTECDVEDSAIIQVLDMSHSHILEGSVAGSSLLVKEEGDFTLKTENEMEEIIVKQELDIEPIFVQPKITLRPLPPSDQSSERERVNSRSASSATANEWAPPCPHPHVIQGKHRGCGMVLAAENGNQAARPPVRARSTTKRAALEI</sequence>
<comment type="caution">
    <text evidence="2">The sequence shown here is derived from an EMBL/GenBank/DDBJ whole genome shotgun (WGS) entry which is preliminary data.</text>
</comment>